<feature type="region of interest" description="Disordered" evidence="1">
    <location>
        <begin position="101"/>
        <end position="132"/>
    </location>
</feature>
<comment type="caution">
    <text evidence="2">The sequence shown here is derived from an EMBL/GenBank/DDBJ whole genome shotgun (WGS) entry which is preliminary data.</text>
</comment>
<organism evidence="2 3">
    <name type="scientific">Mycena metata</name>
    <dbReference type="NCBI Taxonomy" id="1033252"/>
    <lineage>
        <taxon>Eukaryota</taxon>
        <taxon>Fungi</taxon>
        <taxon>Dikarya</taxon>
        <taxon>Basidiomycota</taxon>
        <taxon>Agaricomycotina</taxon>
        <taxon>Agaricomycetes</taxon>
        <taxon>Agaricomycetidae</taxon>
        <taxon>Agaricales</taxon>
        <taxon>Marasmiineae</taxon>
        <taxon>Mycenaceae</taxon>
        <taxon>Mycena</taxon>
    </lineage>
</organism>
<dbReference type="AlphaFoldDB" id="A0AAD7NCE7"/>
<dbReference type="Proteomes" id="UP001215598">
    <property type="component" value="Unassembled WGS sequence"/>
</dbReference>
<dbReference type="EMBL" id="JARKIB010000051">
    <property type="protein sequence ID" value="KAJ7754875.1"/>
    <property type="molecule type" value="Genomic_DNA"/>
</dbReference>
<keyword evidence="3" id="KW-1185">Reference proteome</keyword>
<sequence length="235" mass="25113">MQIIIHTNILPTVQDIFNNTETANILKEWCVKAFAVTASFPPSAVQNGPNRDSPGRQLSGREAQGVRNTVQQPPAGQQHELRSETISTLRKIAAPELGSATYGTKQFRGPKSLGSAAAFERDHSTTVDPTSVTTKAAARRVVELVDANAARVIPETGPSQTPMMDNGCQTHAGGDDMEDLGGTKSTRENSGLAEAEKKPLTISYGRSEKGWEKHGKAPTEIQQISGGLLKVLATL</sequence>
<evidence type="ECO:0000313" key="3">
    <source>
        <dbReference type="Proteomes" id="UP001215598"/>
    </source>
</evidence>
<accession>A0AAD7NCE7</accession>
<gene>
    <name evidence="2" type="ORF">B0H16DRAFT_739436</name>
</gene>
<evidence type="ECO:0000256" key="1">
    <source>
        <dbReference type="SAM" id="MobiDB-lite"/>
    </source>
</evidence>
<evidence type="ECO:0000313" key="2">
    <source>
        <dbReference type="EMBL" id="KAJ7754875.1"/>
    </source>
</evidence>
<feature type="compositionally biased region" description="Polar residues" evidence="1">
    <location>
        <begin position="66"/>
        <end position="75"/>
    </location>
</feature>
<feature type="region of interest" description="Disordered" evidence="1">
    <location>
        <begin position="172"/>
        <end position="200"/>
    </location>
</feature>
<reference evidence="2" key="1">
    <citation type="submission" date="2023-03" db="EMBL/GenBank/DDBJ databases">
        <title>Massive genome expansion in bonnet fungi (Mycena s.s.) driven by repeated elements and novel gene families across ecological guilds.</title>
        <authorList>
            <consortium name="Lawrence Berkeley National Laboratory"/>
            <person name="Harder C.B."/>
            <person name="Miyauchi S."/>
            <person name="Viragh M."/>
            <person name="Kuo A."/>
            <person name="Thoen E."/>
            <person name="Andreopoulos B."/>
            <person name="Lu D."/>
            <person name="Skrede I."/>
            <person name="Drula E."/>
            <person name="Henrissat B."/>
            <person name="Morin E."/>
            <person name="Kohler A."/>
            <person name="Barry K."/>
            <person name="LaButti K."/>
            <person name="Morin E."/>
            <person name="Salamov A."/>
            <person name="Lipzen A."/>
            <person name="Mereny Z."/>
            <person name="Hegedus B."/>
            <person name="Baldrian P."/>
            <person name="Stursova M."/>
            <person name="Weitz H."/>
            <person name="Taylor A."/>
            <person name="Grigoriev I.V."/>
            <person name="Nagy L.G."/>
            <person name="Martin F."/>
            <person name="Kauserud H."/>
        </authorList>
    </citation>
    <scope>NUCLEOTIDE SEQUENCE</scope>
    <source>
        <strain evidence="2">CBHHK182m</strain>
    </source>
</reference>
<protein>
    <submittedName>
        <fullName evidence="2">Uncharacterized protein</fullName>
    </submittedName>
</protein>
<name>A0AAD7NCE7_9AGAR</name>
<feature type="region of interest" description="Disordered" evidence="1">
    <location>
        <begin position="41"/>
        <end position="82"/>
    </location>
</feature>
<proteinExistence type="predicted"/>